<evidence type="ECO:0000259" key="6">
    <source>
        <dbReference type="PROSITE" id="PS51469"/>
    </source>
</evidence>
<evidence type="ECO:0000256" key="4">
    <source>
        <dbReference type="ARBA" id="ARBA00023136"/>
    </source>
</evidence>
<name>A0A8S4D1D8_PLUXY</name>
<proteinExistence type="predicted"/>
<evidence type="ECO:0000313" key="7">
    <source>
        <dbReference type="EMBL" id="CAG9090781.1"/>
    </source>
</evidence>
<evidence type="ECO:0000256" key="5">
    <source>
        <dbReference type="SAM" id="Coils"/>
    </source>
</evidence>
<dbReference type="InterPro" id="IPR045119">
    <property type="entry name" value="SUN1-5"/>
</dbReference>
<gene>
    <name evidence="7" type="ORF">PLXY2_LOCUS847</name>
</gene>
<dbReference type="Gene3D" id="2.60.120.260">
    <property type="entry name" value="Galactose-binding domain-like"/>
    <property type="match status" value="1"/>
</dbReference>
<sequence length="310" mass="34187">MDLDLPGGNSCLQRIFRVFVCGALSLLLGMHLYTYQWGRSSSESFTGEFSDLKYVIMQLTRGLTEVNRKHERLQSEMERISQVLPGVAAAASRARAALEPAMARSGSEKSFEIVDFDHQMIDFALESAGARVLSTGDTADHALPASALGWALHAVTSWMCKECLGARAMLRPGSLPGECWAFKGSVGEATVLLLGTVVVSGFSIEHIPPQIAPTKEISSAPRHITLEGLETPTDPYPFDFGSFEYDIQGKPIQYFEVRKRPPRGYNIVRIKFLSNWGNPVFTCVYRVRIHGSLAPGQGVQYLDEAQIENE</sequence>
<keyword evidence="8" id="KW-1185">Reference proteome</keyword>
<evidence type="ECO:0000313" key="8">
    <source>
        <dbReference type="Proteomes" id="UP000653454"/>
    </source>
</evidence>
<keyword evidence="2" id="KW-0812">Transmembrane</keyword>
<keyword evidence="4" id="KW-0472">Membrane</keyword>
<dbReference type="Proteomes" id="UP000653454">
    <property type="component" value="Unassembled WGS sequence"/>
</dbReference>
<dbReference type="PANTHER" id="PTHR12911:SF8">
    <property type="entry name" value="KLAROID PROTEIN-RELATED"/>
    <property type="match status" value="1"/>
</dbReference>
<dbReference type="Pfam" id="PF07738">
    <property type="entry name" value="Sad1_UNC"/>
    <property type="match status" value="1"/>
</dbReference>
<evidence type="ECO:0000256" key="2">
    <source>
        <dbReference type="ARBA" id="ARBA00022692"/>
    </source>
</evidence>
<organism evidence="7 8">
    <name type="scientific">Plutella xylostella</name>
    <name type="common">Diamondback moth</name>
    <name type="synonym">Plutella maculipennis</name>
    <dbReference type="NCBI Taxonomy" id="51655"/>
    <lineage>
        <taxon>Eukaryota</taxon>
        <taxon>Metazoa</taxon>
        <taxon>Ecdysozoa</taxon>
        <taxon>Arthropoda</taxon>
        <taxon>Hexapoda</taxon>
        <taxon>Insecta</taxon>
        <taxon>Pterygota</taxon>
        <taxon>Neoptera</taxon>
        <taxon>Endopterygota</taxon>
        <taxon>Lepidoptera</taxon>
        <taxon>Glossata</taxon>
        <taxon>Ditrysia</taxon>
        <taxon>Yponomeutoidea</taxon>
        <taxon>Plutellidae</taxon>
        <taxon>Plutella</taxon>
    </lineage>
</organism>
<dbReference type="EMBL" id="CAJHNJ030000002">
    <property type="protein sequence ID" value="CAG9090781.1"/>
    <property type="molecule type" value="Genomic_DNA"/>
</dbReference>
<dbReference type="PROSITE" id="PS51469">
    <property type="entry name" value="SUN"/>
    <property type="match status" value="1"/>
</dbReference>
<dbReference type="GO" id="GO:0043495">
    <property type="term" value="F:protein-membrane adaptor activity"/>
    <property type="evidence" value="ECO:0007669"/>
    <property type="project" value="TreeGrafter"/>
</dbReference>
<protein>
    <submittedName>
        <fullName evidence="7">(diamondback moth) hypothetical protein</fullName>
    </submittedName>
</protein>
<dbReference type="AlphaFoldDB" id="A0A8S4D1D8"/>
<keyword evidence="5" id="KW-0175">Coiled coil</keyword>
<comment type="caution">
    <text evidence="7">The sequence shown here is derived from an EMBL/GenBank/DDBJ whole genome shotgun (WGS) entry which is preliminary data.</text>
</comment>
<dbReference type="GO" id="GO:0034993">
    <property type="term" value="C:meiotic nuclear membrane microtubule tethering complex"/>
    <property type="evidence" value="ECO:0007669"/>
    <property type="project" value="TreeGrafter"/>
</dbReference>
<evidence type="ECO:0000256" key="3">
    <source>
        <dbReference type="ARBA" id="ARBA00022989"/>
    </source>
</evidence>
<feature type="domain" description="SUN" evidence="6">
    <location>
        <begin position="129"/>
        <end position="294"/>
    </location>
</feature>
<dbReference type="InterPro" id="IPR012919">
    <property type="entry name" value="SUN_dom"/>
</dbReference>
<dbReference type="PANTHER" id="PTHR12911">
    <property type="entry name" value="SAD1/UNC-84-LIKE PROTEIN-RELATED"/>
    <property type="match status" value="1"/>
</dbReference>
<evidence type="ECO:0000256" key="1">
    <source>
        <dbReference type="ARBA" id="ARBA00004370"/>
    </source>
</evidence>
<keyword evidence="3" id="KW-1133">Transmembrane helix</keyword>
<accession>A0A8S4D1D8</accession>
<reference evidence="7" key="1">
    <citation type="submission" date="2020-11" db="EMBL/GenBank/DDBJ databases">
        <authorList>
            <person name="Whiteford S."/>
        </authorList>
    </citation>
    <scope>NUCLEOTIDE SEQUENCE</scope>
</reference>
<comment type="subcellular location">
    <subcellularLocation>
        <location evidence="1">Membrane</location>
    </subcellularLocation>
</comment>
<feature type="coiled-coil region" evidence="5">
    <location>
        <begin position="56"/>
        <end position="83"/>
    </location>
</feature>